<evidence type="ECO:0000256" key="5">
    <source>
        <dbReference type="ARBA" id="ARBA00023002"/>
    </source>
</evidence>
<dbReference type="Gene3D" id="3.30.9.10">
    <property type="entry name" value="D-Amino Acid Oxidase, subunit A, domain 2"/>
    <property type="match status" value="1"/>
</dbReference>
<dbReference type="PROSITE" id="PS51257">
    <property type="entry name" value="PROKAR_LIPOPROTEIN"/>
    <property type="match status" value="1"/>
</dbReference>
<keyword evidence="3" id="KW-0285">Flavoprotein</keyword>
<evidence type="ECO:0000259" key="10">
    <source>
        <dbReference type="Pfam" id="PF01266"/>
    </source>
</evidence>
<accession>A0A934VJQ5</accession>
<evidence type="ECO:0000313" key="12">
    <source>
        <dbReference type="Proteomes" id="UP000604083"/>
    </source>
</evidence>
<dbReference type="AlphaFoldDB" id="A0A934VJQ5"/>
<evidence type="ECO:0000256" key="6">
    <source>
        <dbReference type="ARBA" id="ARBA00039101"/>
    </source>
</evidence>
<feature type="domain" description="FAD dependent oxidoreductase" evidence="10">
    <location>
        <begin position="121"/>
        <end position="384"/>
    </location>
</feature>
<dbReference type="GO" id="GO:0005737">
    <property type="term" value="C:cytoplasm"/>
    <property type="evidence" value="ECO:0007669"/>
    <property type="project" value="TreeGrafter"/>
</dbReference>
<evidence type="ECO:0000256" key="4">
    <source>
        <dbReference type="ARBA" id="ARBA00022827"/>
    </source>
</evidence>
<dbReference type="PROSITE" id="PS00677">
    <property type="entry name" value="DAO"/>
    <property type="match status" value="1"/>
</dbReference>
<evidence type="ECO:0000256" key="3">
    <source>
        <dbReference type="ARBA" id="ARBA00022630"/>
    </source>
</evidence>
<name>A0A934VJQ5_9BACT</name>
<dbReference type="InterPro" id="IPR036188">
    <property type="entry name" value="FAD/NAD-bd_sf"/>
</dbReference>
<sequence>MKRREALTLAAGGLGLAAGCRKKEENPPPMPGESRSVEGPASEAPEGWDLEPVRVERARQIRTVVGLRPFRPAGFVVRREERGEKVLIHNYGHGGGGMSLSWGSAHLACREAGDLAGRSCAVVGGGVMGLSTARLLQQRGAQVTLYTRALPPETTSNIAGAQWWPVSVFDGSRRSESFGRQFVEAAHFAHRYFQNLVGPQWGVRWLPNYYLSNRAPANGWIDGPGGVLHDLQVGFRDFAPGEHLFPSAYVRRFHSMLIEPATYLARLLAEVQGTGARVVVRDFTSADEVLALPEALIFNCTGLGAGPLFGDGELMPIRGQLCVLLPQQEVNYNLISGLHYMFPRADGVILGGTYDRGRQDLPPDSGDSDRILAGHEAIFRQFGENLAAYRRQLG</sequence>
<reference evidence="11" key="1">
    <citation type="submission" date="2021-01" db="EMBL/GenBank/DDBJ databases">
        <title>Modified the classification status of verrucomicrobia.</title>
        <authorList>
            <person name="Feng X."/>
        </authorList>
    </citation>
    <scope>NUCLEOTIDE SEQUENCE</scope>
    <source>
        <strain evidence="11">KCTC 12986</strain>
    </source>
</reference>
<comment type="catalytic activity">
    <reaction evidence="8">
        <text>a D-alpha-amino acid + O2 + H2O = a 2-oxocarboxylate + H2O2 + NH4(+)</text>
        <dbReference type="Rhea" id="RHEA:21816"/>
        <dbReference type="ChEBI" id="CHEBI:15377"/>
        <dbReference type="ChEBI" id="CHEBI:15379"/>
        <dbReference type="ChEBI" id="CHEBI:16240"/>
        <dbReference type="ChEBI" id="CHEBI:28938"/>
        <dbReference type="ChEBI" id="CHEBI:35179"/>
        <dbReference type="ChEBI" id="CHEBI:59871"/>
        <dbReference type="EC" id="1.4.3.3"/>
    </reaction>
    <physiologicalReaction direction="left-to-right" evidence="8">
        <dbReference type="Rhea" id="RHEA:21817"/>
    </physiologicalReaction>
</comment>
<dbReference type="GO" id="GO:0003884">
    <property type="term" value="F:D-amino-acid oxidase activity"/>
    <property type="evidence" value="ECO:0007669"/>
    <property type="project" value="UniProtKB-EC"/>
</dbReference>
<keyword evidence="5" id="KW-0560">Oxidoreductase</keyword>
<dbReference type="GO" id="GO:0019478">
    <property type="term" value="P:D-amino acid catabolic process"/>
    <property type="evidence" value="ECO:0007669"/>
    <property type="project" value="TreeGrafter"/>
</dbReference>
<dbReference type="EC" id="1.4.3.3" evidence="6"/>
<comment type="caution">
    <text evidence="11">The sequence shown here is derived from an EMBL/GenBank/DDBJ whole genome shotgun (WGS) entry which is preliminary data.</text>
</comment>
<keyword evidence="4" id="KW-0274">FAD</keyword>
<dbReference type="InterPro" id="IPR023209">
    <property type="entry name" value="DAO"/>
</dbReference>
<evidence type="ECO:0000256" key="2">
    <source>
        <dbReference type="ARBA" id="ARBA00006730"/>
    </source>
</evidence>
<evidence type="ECO:0000256" key="8">
    <source>
        <dbReference type="ARBA" id="ARBA00049547"/>
    </source>
</evidence>
<protein>
    <recommendedName>
        <fullName evidence="7">D-amino-acid oxidase</fullName>
        <ecNumber evidence="6">1.4.3.3</ecNumber>
    </recommendedName>
</protein>
<keyword evidence="12" id="KW-1185">Reference proteome</keyword>
<dbReference type="EMBL" id="JAENIO010000003">
    <property type="protein sequence ID" value="MBK1832849.1"/>
    <property type="molecule type" value="Genomic_DNA"/>
</dbReference>
<dbReference type="InterPro" id="IPR006076">
    <property type="entry name" value="FAD-dep_OxRdtase"/>
</dbReference>
<comment type="similarity">
    <text evidence="2">Belongs to the DAMOX/DASOX family.</text>
</comment>
<proteinExistence type="inferred from homology"/>
<evidence type="ECO:0000256" key="1">
    <source>
        <dbReference type="ARBA" id="ARBA00001974"/>
    </source>
</evidence>
<organism evidence="11 12">
    <name type="scientific">Roseibacillus ishigakijimensis</name>
    <dbReference type="NCBI Taxonomy" id="454146"/>
    <lineage>
        <taxon>Bacteria</taxon>
        <taxon>Pseudomonadati</taxon>
        <taxon>Verrucomicrobiota</taxon>
        <taxon>Verrucomicrobiia</taxon>
        <taxon>Verrucomicrobiales</taxon>
        <taxon>Verrucomicrobiaceae</taxon>
        <taxon>Roseibacillus</taxon>
    </lineage>
</organism>
<dbReference type="SUPFAM" id="SSF51905">
    <property type="entry name" value="FAD/NAD(P)-binding domain"/>
    <property type="match status" value="1"/>
</dbReference>
<dbReference type="GO" id="GO:0071949">
    <property type="term" value="F:FAD binding"/>
    <property type="evidence" value="ECO:0007669"/>
    <property type="project" value="InterPro"/>
</dbReference>
<feature type="region of interest" description="Disordered" evidence="9">
    <location>
        <begin position="17"/>
        <end position="48"/>
    </location>
</feature>
<evidence type="ECO:0000313" key="11">
    <source>
        <dbReference type="EMBL" id="MBK1832849.1"/>
    </source>
</evidence>
<evidence type="ECO:0000256" key="7">
    <source>
        <dbReference type="ARBA" id="ARBA00039751"/>
    </source>
</evidence>
<dbReference type="InterPro" id="IPR006181">
    <property type="entry name" value="D-amino_acid_oxidase_CS"/>
</dbReference>
<dbReference type="Proteomes" id="UP000604083">
    <property type="component" value="Unassembled WGS sequence"/>
</dbReference>
<dbReference type="PANTHER" id="PTHR11530">
    <property type="entry name" value="D-AMINO ACID OXIDASE"/>
    <property type="match status" value="1"/>
</dbReference>
<dbReference type="Pfam" id="PF01266">
    <property type="entry name" value="DAO"/>
    <property type="match status" value="1"/>
</dbReference>
<dbReference type="RefSeq" id="WP_200390283.1">
    <property type="nucleotide sequence ID" value="NZ_JAENIO010000003.1"/>
</dbReference>
<dbReference type="PANTHER" id="PTHR11530:SF11">
    <property type="entry name" value="D-ASPARTATE OXIDASE"/>
    <property type="match status" value="1"/>
</dbReference>
<gene>
    <name evidence="11" type="ORF">JIN78_02145</name>
</gene>
<comment type="cofactor">
    <cofactor evidence="1">
        <name>FAD</name>
        <dbReference type="ChEBI" id="CHEBI:57692"/>
    </cofactor>
</comment>
<dbReference type="Gene3D" id="3.40.50.720">
    <property type="entry name" value="NAD(P)-binding Rossmann-like Domain"/>
    <property type="match status" value="2"/>
</dbReference>
<evidence type="ECO:0000256" key="9">
    <source>
        <dbReference type="SAM" id="MobiDB-lite"/>
    </source>
</evidence>